<accession>A0ABX7G4E3</accession>
<proteinExistence type="predicted"/>
<dbReference type="RefSeq" id="WP_083766389.1">
    <property type="nucleotide sequence ID" value="NZ_JAKILR010000021.1"/>
</dbReference>
<dbReference type="Proteomes" id="UP000596252">
    <property type="component" value="Chromosome"/>
</dbReference>
<sequence>MIPRLIKMADVVAIVGLSESTIRRKMDDGTFPRSVVISDGRKAFRSQDIEAWLKSLV</sequence>
<evidence type="ECO:0000313" key="2">
    <source>
        <dbReference type="Proteomes" id="UP000596252"/>
    </source>
</evidence>
<dbReference type="InterPro" id="IPR009061">
    <property type="entry name" value="DNA-bd_dom_put_sf"/>
</dbReference>
<protein>
    <submittedName>
        <fullName evidence="1">AlpA family phage regulatory protein</fullName>
    </submittedName>
</protein>
<dbReference type="SUPFAM" id="SSF46955">
    <property type="entry name" value="Putative DNA-binding domain"/>
    <property type="match status" value="1"/>
</dbReference>
<dbReference type="InterPro" id="IPR010260">
    <property type="entry name" value="AlpA"/>
</dbReference>
<reference evidence="1 2" key="1">
    <citation type="journal article" date="2012" name="Antonie Van Leeuwenhoek">
        <title>Shewanella litorisediminis sp. nov., a gammaproteobacterium isolated from a tidal flat sediment.</title>
        <authorList>
            <person name="Lee M.H."/>
            <person name="Yoon J.H."/>
        </authorList>
    </citation>
    <scope>NUCLEOTIDE SEQUENCE [LARGE SCALE GENOMIC DNA]</scope>
    <source>
        <strain evidence="1 2">SMK1-12</strain>
    </source>
</reference>
<dbReference type="EMBL" id="CP069213">
    <property type="protein sequence ID" value="QRH02118.1"/>
    <property type="molecule type" value="Genomic_DNA"/>
</dbReference>
<name>A0ABX7G4E3_9GAMM</name>
<gene>
    <name evidence="1" type="ORF">JQC75_01415</name>
</gene>
<organism evidence="1 2">
    <name type="scientific">Shewanella litorisediminis</name>
    <dbReference type="NCBI Taxonomy" id="1173586"/>
    <lineage>
        <taxon>Bacteria</taxon>
        <taxon>Pseudomonadati</taxon>
        <taxon>Pseudomonadota</taxon>
        <taxon>Gammaproteobacteria</taxon>
        <taxon>Alteromonadales</taxon>
        <taxon>Shewanellaceae</taxon>
        <taxon>Shewanella</taxon>
    </lineage>
</organism>
<dbReference type="Gene3D" id="1.10.238.160">
    <property type="match status" value="1"/>
</dbReference>
<dbReference type="Pfam" id="PF05930">
    <property type="entry name" value="Phage_AlpA"/>
    <property type="match status" value="1"/>
</dbReference>
<evidence type="ECO:0000313" key="1">
    <source>
        <dbReference type="EMBL" id="QRH02118.1"/>
    </source>
</evidence>
<keyword evidence="2" id="KW-1185">Reference proteome</keyword>